<accession>A0A0N0P438</accession>
<evidence type="ECO:0000256" key="1">
    <source>
        <dbReference type="SAM" id="MobiDB-lite"/>
    </source>
</evidence>
<dbReference type="GO" id="GO:0051879">
    <property type="term" value="F:Hsp90 protein binding"/>
    <property type="evidence" value="ECO:0007669"/>
    <property type="project" value="TreeGrafter"/>
</dbReference>
<dbReference type="OrthoDB" id="271055at2759"/>
<comment type="caution">
    <text evidence="2">The sequence shown here is derived from an EMBL/GenBank/DDBJ whole genome shotgun (WGS) entry which is preliminary data.</text>
</comment>
<dbReference type="OMA" id="YTPCAIL"/>
<feature type="region of interest" description="Disordered" evidence="1">
    <location>
        <begin position="674"/>
        <end position="699"/>
    </location>
</feature>
<organism evidence="2 3">
    <name type="scientific">Leptomonas seymouri</name>
    <dbReference type="NCBI Taxonomy" id="5684"/>
    <lineage>
        <taxon>Eukaryota</taxon>
        <taxon>Discoba</taxon>
        <taxon>Euglenozoa</taxon>
        <taxon>Kinetoplastea</taxon>
        <taxon>Metakinetoplastina</taxon>
        <taxon>Trypanosomatida</taxon>
        <taxon>Trypanosomatidae</taxon>
        <taxon>Leishmaniinae</taxon>
        <taxon>Leptomonas</taxon>
    </lineage>
</organism>
<evidence type="ECO:0008006" key="4">
    <source>
        <dbReference type="Google" id="ProtNLM"/>
    </source>
</evidence>
<dbReference type="GO" id="GO:0005829">
    <property type="term" value="C:cytosol"/>
    <property type="evidence" value="ECO:0007669"/>
    <property type="project" value="TreeGrafter"/>
</dbReference>
<dbReference type="GO" id="GO:0051083">
    <property type="term" value="P:'de novo' cotranslational protein folding"/>
    <property type="evidence" value="ECO:0007669"/>
    <property type="project" value="TreeGrafter"/>
</dbReference>
<protein>
    <recommendedName>
        <fullName evidence="4">Telomere length regulation protein conserved domain-containing protein</fullName>
    </recommendedName>
</protein>
<dbReference type="EMBL" id="LJSK01000264">
    <property type="protein sequence ID" value="KPI84377.1"/>
    <property type="molecule type" value="Genomic_DNA"/>
</dbReference>
<feature type="region of interest" description="Disordered" evidence="1">
    <location>
        <begin position="434"/>
        <end position="456"/>
    </location>
</feature>
<dbReference type="GO" id="GO:0042162">
    <property type="term" value="F:telomeric DNA binding"/>
    <property type="evidence" value="ECO:0007669"/>
    <property type="project" value="TreeGrafter"/>
</dbReference>
<dbReference type="InterPro" id="IPR051970">
    <property type="entry name" value="TEL2_Regulation"/>
</dbReference>
<dbReference type="PANTHER" id="PTHR15830:SF10">
    <property type="entry name" value="TELOMERE LENGTH REGULATION PROTEIN TEL2 HOMOLOG"/>
    <property type="match status" value="1"/>
</dbReference>
<sequence>MKTFAEIERDVFHAVGELQTGVHIVGNADDVGTDILAELTEILGLNEPVSISILTDGSGSHFYNSGNPIGAHIISLAANLASDSAINEQIMNHQCRSIVSFPERLANKIADCKRCAYVFNSELYWKRLCDAILFFYFTKPQYSQVCTGLLARPNNLYSVLGTLITLLLQRGNLNTVTQRIFLLPRDLFQHKHFCEQFPVFFGAVFEACKLRRFSLKSCKEAEVSQLWHQFNFQLFILVEKRYELKTEVIAALCRIMNNFSTENSGVMARALFESIFVNNFLMLNLSRNSVRTAFKNLLGVVAGNIGSEDILTPREQACFTALFNLWNNKEFITAGDLSENLNLLHPIMYSILYLREKYPEQENFPQRYVGALLNGVSIRLDSTRGAELRACAMTVAAAFATLFVSNPDGATPLTQDENFSRALENWMKGEPNVNSPIAFSQNSHEPSKKQSGKSSTFARRAVALNDAYPLDPEEKYTFFVALEQRSSNTVVKKSQQGVALQTSPDALLPSALPTFGQQKYAKDDLGDHVSILKSIRECYNSLIGIGRRPNTQLHEVQEATESGLRGLADAFSKLRDHIASDLFKSVSREVGPLIPALLPALLSLDIHAPDEEKRFLLRLRYEALVNFIVLNPLQSLNQISCMLYRSNYGIYQRNELIRAVGEAALILSRAEVHRETSHPGSGGTKENAEQGKKRIYPPIPTYHLPGEQRTVIAVTEGKQTRRWGNADIGRNQRRHNLKHYNNLLGEVAAAFVAAFLFKLDADHFAFFQDNDPYTPCAILDSLTIVFQGITNVRHIAPDLCEKSFDFFFVVCTSHPNPTVKKAAWTSIVEVMRTWCGVGPLWIRRKDGQRILNRDAGLRCSLVFTKNWLNALDALQQVCEKMSQTNDSCSRTALIAVSSLRDLIYDHDDFQSMLLRSEEILMTE</sequence>
<dbReference type="AlphaFoldDB" id="A0A0N0P438"/>
<dbReference type="Proteomes" id="UP000038009">
    <property type="component" value="Unassembled WGS sequence"/>
</dbReference>
<keyword evidence="3" id="KW-1185">Reference proteome</keyword>
<dbReference type="PANTHER" id="PTHR15830">
    <property type="entry name" value="TELOMERE LENGTH REGULATION PROTEIN TEL2 FAMILY MEMBER"/>
    <property type="match status" value="1"/>
</dbReference>
<reference evidence="2 3" key="1">
    <citation type="journal article" date="2015" name="PLoS Pathog.">
        <title>Leptomonas seymouri: Adaptations to the Dixenous Life Cycle Analyzed by Genome Sequencing, Transcriptome Profiling and Co-infection with Leishmania donovani.</title>
        <authorList>
            <person name="Kraeva N."/>
            <person name="Butenko A."/>
            <person name="Hlavacova J."/>
            <person name="Kostygov A."/>
            <person name="Myskova J."/>
            <person name="Grybchuk D."/>
            <person name="Lestinova T."/>
            <person name="Votypka J."/>
            <person name="Volf P."/>
            <person name="Opperdoes F."/>
            <person name="Flegontov P."/>
            <person name="Lukes J."/>
            <person name="Yurchenko V."/>
        </authorList>
    </citation>
    <scope>NUCLEOTIDE SEQUENCE [LARGE SCALE GENOMIC DNA]</scope>
    <source>
        <strain evidence="2 3">ATCC 30220</strain>
    </source>
</reference>
<evidence type="ECO:0000313" key="3">
    <source>
        <dbReference type="Proteomes" id="UP000038009"/>
    </source>
</evidence>
<name>A0A0N0P438_LEPSE</name>
<feature type="compositionally biased region" description="Polar residues" evidence="1">
    <location>
        <begin position="434"/>
        <end position="444"/>
    </location>
</feature>
<gene>
    <name evidence="2" type="ORF">ABL78_6558</name>
</gene>
<evidence type="ECO:0000313" key="2">
    <source>
        <dbReference type="EMBL" id="KPI84377.1"/>
    </source>
</evidence>
<proteinExistence type="predicted"/>
<dbReference type="VEuPathDB" id="TriTrypDB:Lsey_0264_0010"/>